<feature type="domain" description="Protein kinase" evidence="10">
    <location>
        <begin position="12"/>
        <end position="290"/>
    </location>
</feature>
<dbReference type="PANTHER" id="PTHR24363:SF0">
    <property type="entry name" value="SERINE_THREONINE KINASE LIKE DOMAIN CONTAINING 1"/>
    <property type="match status" value="1"/>
</dbReference>
<dbReference type="EMBL" id="MKZS01000002">
    <property type="protein sequence ID" value="OLT56111.1"/>
    <property type="molecule type" value="Genomic_DNA"/>
</dbReference>
<comment type="catalytic activity">
    <reaction evidence="8">
        <text>L-seryl-[protein] + ATP = O-phospho-L-seryl-[protein] + ADP + H(+)</text>
        <dbReference type="Rhea" id="RHEA:17989"/>
        <dbReference type="Rhea" id="RHEA-COMP:9863"/>
        <dbReference type="Rhea" id="RHEA-COMP:11604"/>
        <dbReference type="ChEBI" id="CHEBI:15378"/>
        <dbReference type="ChEBI" id="CHEBI:29999"/>
        <dbReference type="ChEBI" id="CHEBI:30616"/>
        <dbReference type="ChEBI" id="CHEBI:83421"/>
        <dbReference type="ChEBI" id="CHEBI:456216"/>
        <dbReference type="EC" id="2.7.11.1"/>
    </reaction>
</comment>
<dbReference type="GO" id="GO:0004674">
    <property type="term" value="F:protein serine/threonine kinase activity"/>
    <property type="evidence" value="ECO:0007669"/>
    <property type="project" value="UniProtKB-KW"/>
</dbReference>
<dbReference type="AlphaFoldDB" id="A0A1U7MVF3"/>
<evidence type="ECO:0000256" key="6">
    <source>
        <dbReference type="ARBA" id="ARBA00022840"/>
    </source>
</evidence>
<organism evidence="11 12">
    <name type="scientific">Moorena bouillonii PNG</name>
    <dbReference type="NCBI Taxonomy" id="568701"/>
    <lineage>
        <taxon>Bacteria</taxon>
        <taxon>Bacillati</taxon>
        <taxon>Cyanobacteriota</taxon>
        <taxon>Cyanophyceae</taxon>
        <taxon>Coleofasciculales</taxon>
        <taxon>Coleofasciculaceae</taxon>
        <taxon>Moorena</taxon>
    </lineage>
</organism>
<keyword evidence="12" id="KW-1185">Reference proteome</keyword>
<evidence type="ECO:0000256" key="7">
    <source>
        <dbReference type="ARBA" id="ARBA00047899"/>
    </source>
</evidence>
<feature type="transmembrane region" description="Helical" evidence="9">
    <location>
        <begin position="320"/>
        <end position="342"/>
    </location>
</feature>
<evidence type="ECO:0000259" key="10">
    <source>
        <dbReference type="PROSITE" id="PS50011"/>
    </source>
</evidence>
<dbReference type="InterPro" id="IPR000719">
    <property type="entry name" value="Prot_kinase_dom"/>
</dbReference>
<evidence type="ECO:0000313" key="11">
    <source>
        <dbReference type="EMBL" id="OLT56111.1"/>
    </source>
</evidence>
<keyword evidence="2" id="KW-0723">Serine/threonine-protein kinase</keyword>
<dbReference type="PROSITE" id="PS00108">
    <property type="entry name" value="PROTEIN_KINASE_ST"/>
    <property type="match status" value="1"/>
</dbReference>
<keyword evidence="9" id="KW-1133">Transmembrane helix</keyword>
<evidence type="ECO:0000256" key="8">
    <source>
        <dbReference type="ARBA" id="ARBA00048679"/>
    </source>
</evidence>
<dbReference type="GO" id="GO:0005524">
    <property type="term" value="F:ATP binding"/>
    <property type="evidence" value="ECO:0007669"/>
    <property type="project" value="UniProtKB-KW"/>
</dbReference>
<evidence type="ECO:0000256" key="5">
    <source>
        <dbReference type="ARBA" id="ARBA00022777"/>
    </source>
</evidence>
<comment type="caution">
    <text evidence="11">The sequence shown here is derived from an EMBL/GenBank/DDBJ whole genome shotgun (WGS) entry which is preliminary data.</text>
</comment>
<accession>A0A1U7MVF3</accession>
<feature type="transmembrane region" description="Helical" evidence="9">
    <location>
        <begin position="348"/>
        <end position="372"/>
    </location>
</feature>
<keyword evidence="9" id="KW-0472">Membrane</keyword>
<keyword evidence="3" id="KW-0808">Transferase</keyword>
<evidence type="ECO:0000256" key="3">
    <source>
        <dbReference type="ARBA" id="ARBA00022679"/>
    </source>
</evidence>
<dbReference type="RefSeq" id="WP_075906772.1">
    <property type="nucleotide sequence ID" value="NZ_MKZS01000002.1"/>
</dbReference>
<dbReference type="Proteomes" id="UP000186657">
    <property type="component" value="Unassembled WGS sequence"/>
</dbReference>
<keyword evidence="9" id="KW-0812">Transmembrane</keyword>
<evidence type="ECO:0000313" key="12">
    <source>
        <dbReference type="Proteomes" id="UP000186657"/>
    </source>
</evidence>
<dbReference type="Gene3D" id="1.10.510.10">
    <property type="entry name" value="Transferase(Phosphotransferase) domain 1"/>
    <property type="match status" value="1"/>
</dbReference>
<gene>
    <name evidence="11" type="ORF">BJP37_32310</name>
</gene>
<dbReference type="PANTHER" id="PTHR24363">
    <property type="entry name" value="SERINE/THREONINE PROTEIN KINASE"/>
    <property type="match status" value="1"/>
</dbReference>
<keyword evidence="6" id="KW-0067">ATP-binding</keyword>
<reference evidence="11 12" key="1">
    <citation type="submission" date="2016-10" db="EMBL/GenBank/DDBJ databases">
        <title>Comparative genomics uncovers the prolific and rare metabolic potential of the cyanobacterial genus Moorea.</title>
        <authorList>
            <person name="Leao T."/>
            <person name="Castelao G."/>
            <person name="Korobeynikov A."/>
            <person name="Monroe E.A."/>
            <person name="Podell S."/>
            <person name="Glukhov E."/>
            <person name="Allen E."/>
            <person name="Gerwick W.H."/>
            <person name="Gerwick L."/>
        </authorList>
    </citation>
    <scope>NUCLEOTIDE SEQUENCE [LARGE SCALE GENOMIC DNA]</scope>
    <source>
        <strain evidence="11 12">PNG5-198</strain>
    </source>
</reference>
<dbReference type="CDD" id="cd14014">
    <property type="entry name" value="STKc_PknB_like"/>
    <property type="match status" value="1"/>
</dbReference>
<dbReference type="InterPro" id="IPR008271">
    <property type="entry name" value="Ser/Thr_kinase_AS"/>
</dbReference>
<evidence type="ECO:0000256" key="4">
    <source>
        <dbReference type="ARBA" id="ARBA00022741"/>
    </source>
</evidence>
<protein>
    <recommendedName>
        <fullName evidence="1">non-specific serine/threonine protein kinase</fullName>
        <ecNumber evidence="1">2.7.11.1</ecNumber>
    </recommendedName>
</protein>
<keyword evidence="4" id="KW-0547">Nucleotide-binding</keyword>
<comment type="catalytic activity">
    <reaction evidence="7">
        <text>L-threonyl-[protein] + ATP = O-phospho-L-threonyl-[protein] + ADP + H(+)</text>
        <dbReference type="Rhea" id="RHEA:46608"/>
        <dbReference type="Rhea" id="RHEA-COMP:11060"/>
        <dbReference type="Rhea" id="RHEA-COMP:11605"/>
        <dbReference type="ChEBI" id="CHEBI:15378"/>
        <dbReference type="ChEBI" id="CHEBI:30013"/>
        <dbReference type="ChEBI" id="CHEBI:30616"/>
        <dbReference type="ChEBI" id="CHEBI:61977"/>
        <dbReference type="ChEBI" id="CHEBI:456216"/>
        <dbReference type="EC" id="2.7.11.1"/>
    </reaction>
</comment>
<name>A0A1U7MVF3_9CYAN</name>
<proteinExistence type="predicted"/>
<dbReference type="PROSITE" id="PS50011">
    <property type="entry name" value="PROTEIN_KINASE_DOM"/>
    <property type="match status" value="1"/>
</dbReference>
<dbReference type="Pfam" id="PF00069">
    <property type="entry name" value="Pkinase"/>
    <property type="match status" value="1"/>
</dbReference>
<sequence>MIQIGQEIHNRYKVIKKLGSGNFSQTFEVEDLLGINSSNLGKMKVLKVLKLSYYSNSKMREKVVELFQREVEVLKQLNHPGIPRVEPDSYFRFVPNKNNQDDFLHCLVMEKIDGLTLEEWLGQNNQLITEAQAIDWLKQLIVILNEIHPKYLHRDIKPDNIMVRPNGQLVLIDFGAVKALTQKYIIQQQITSQNTSIGTLGYMPPEMMNEHEAYPQSDFFSLGRTFVRLLSRKHPSDFTQDLQTQKLFWRNEVKFVSKRLLDLIDFLMEHDWKNRPKNTQEILLYMLDFMMVTTANNHYKNPNIVGSKRGKLSNYNFINSGLLIFSIVLNFFLIGLLIKVYYLMPVVVLLLFVVVSILSISLVFPLEFPLFIKRVYKLLLSSKISLFCHSGRRNMKKKPLKP</sequence>
<dbReference type="SMART" id="SM00220">
    <property type="entry name" value="S_TKc"/>
    <property type="match status" value="1"/>
</dbReference>
<evidence type="ECO:0000256" key="2">
    <source>
        <dbReference type="ARBA" id="ARBA00022527"/>
    </source>
</evidence>
<evidence type="ECO:0000256" key="1">
    <source>
        <dbReference type="ARBA" id="ARBA00012513"/>
    </source>
</evidence>
<dbReference type="SUPFAM" id="SSF56112">
    <property type="entry name" value="Protein kinase-like (PK-like)"/>
    <property type="match status" value="1"/>
</dbReference>
<evidence type="ECO:0000256" key="9">
    <source>
        <dbReference type="SAM" id="Phobius"/>
    </source>
</evidence>
<dbReference type="EC" id="2.7.11.1" evidence="1"/>
<keyword evidence="5" id="KW-0418">Kinase</keyword>
<dbReference type="InterPro" id="IPR011009">
    <property type="entry name" value="Kinase-like_dom_sf"/>
</dbReference>